<dbReference type="Proteomes" id="UP000035034">
    <property type="component" value="Unassembled WGS sequence"/>
</dbReference>
<protein>
    <recommendedName>
        <fullName evidence="5">MspA family protein</fullName>
    </recommendedName>
</protein>
<evidence type="ECO:0000256" key="1">
    <source>
        <dbReference type="ARBA" id="ARBA00022729"/>
    </source>
</evidence>
<evidence type="ECO:0000313" key="4">
    <source>
        <dbReference type="Proteomes" id="UP000035034"/>
    </source>
</evidence>
<keyword evidence="1 2" id="KW-0732">Signal</keyword>
<reference evidence="3 4" key="1">
    <citation type="submission" date="2011-12" db="EMBL/GenBank/DDBJ databases">
        <title>Whole genome shotgun sequence of Gordonia effusa NBRC 100432.</title>
        <authorList>
            <person name="Yoshida I."/>
            <person name="Takarada H."/>
            <person name="Hosoyama A."/>
            <person name="Tsuchikane K."/>
            <person name="Katsumata H."/>
            <person name="Yamazaki S."/>
            <person name="Fujita N."/>
        </authorList>
    </citation>
    <scope>NUCLEOTIDE SEQUENCE [LARGE SCALE GENOMIC DNA]</scope>
    <source>
        <strain evidence="3 4">NBRC 100432</strain>
    </source>
</reference>
<organism evidence="3 4">
    <name type="scientific">Gordonia effusa NBRC 100432</name>
    <dbReference type="NCBI Taxonomy" id="1077974"/>
    <lineage>
        <taxon>Bacteria</taxon>
        <taxon>Bacillati</taxon>
        <taxon>Actinomycetota</taxon>
        <taxon>Actinomycetes</taxon>
        <taxon>Mycobacteriales</taxon>
        <taxon>Gordoniaceae</taxon>
        <taxon>Gordonia</taxon>
    </lineage>
</organism>
<proteinExistence type="predicted"/>
<evidence type="ECO:0008006" key="5">
    <source>
        <dbReference type="Google" id="ProtNLM"/>
    </source>
</evidence>
<dbReference type="STRING" id="1077974.GOEFS_059_00160"/>
<comment type="caution">
    <text evidence="3">The sequence shown here is derived from an EMBL/GenBank/DDBJ whole genome shotgun (WGS) entry which is preliminary data.</text>
</comment>
<dbReference type="InterPro" id="IPR036435">
    <property type="entry name" value="Leukocidin/porin_MspA_sf"/>
</dbReference>
<dbReference type="Pfam" id="PF09203">
    <property type="entry name" value="MspA"/>
    <property type="match status" value="1"/>
</dbReference>
<dbReference type="AlphaFoldDB" id="H0R0I1"/>
<accession>H0R0I1</accession>
<dbReference type="Gene3D" id="2.60.40.1650">
    <property type="entry name" value="Porin MspA (Ig-like beta-sandwich domain)"/>
    <property type="match status" value="1"/>
</dbReference>
<dbReference type="InterPro" id="IPR015286">
    <property type="entry name" value="Porin_fam_mycobact-type"/>
</dbReference>
<evidence type="ECO:0000313" key="3">
    <source>
        <dbReference type="EMBL" id="GAB18582.1"/>
    </source>
</evidence>
<name>H0R0I1_9ACTN</name>
<dbReference type="EMBL" id="BAEH01000059">
    <property type="protein sequence ID" value="GAB18582.1"/>
    <property type="molecule type" value="Genomic_DNA"/>
</dbReference>
<feature type="chain" id="PRO_5003538074" description="MspA family protein" evidence="2">
    <location>
        <begin position="38"/>
        <end position="224"/>
    </location>
</feature>
<sequence>MQCRKRENRMLRRVGGIAALVIAGGLTASGLAGPASATPTPLASKHDHLVTDDGWKVDLRASELVVNPMSNVANSFASREGWVSSRVKGTISGAGREDVQSAILEQVLVIGCQVDVSDGATLGLATSIGPNASVTISGMPSAQIGGSASVSPSVTSKLAPGKISEFSLGKKTLQTDHASIRAKRIRVSVDGCVGPTTVRVIARFSVSTKTSDDTTTVYSARMWL</sequence>
<dbReference type="eggNOG" id="ENOG5030CH6">
    <property type="taxonomic scope" value="Bacteria"/>
</dbReference>
<feature type="signal peptide" evidence="2">
    <location>
        <begin position="1"/>
        <end position="37"/>
    </location>
</feature>
<evidence type="ECO:0000256" key="2">
    <source>
        <dbReference type="SAM" id="SignalP"/>
    </source>
</evidence>
<dbReference type="SUPFAM" id="SSF56959">
    <property type="entry name" value="Leukocidin-like"/>
    <property type="match status" value="1"/>
</dbReference>
<gene>
    <name evidence="3" type="ORF">GOEFS_059_00160</name>
</gene>
<keyword evidence="4" id="KW-1185">Reference proteome</keyword>